<comment type="catalytic activity">
    <reaction evidence="4">
        <text>L-cysteine + L-glutamate + ATP = gamma-L-glutamyl-L-cysteine + ADP + phosphate + H(+)</text>
        <dbReference type="Rhea" id="RHEA:13285"/>
        <dbReference type="ChEBI" id="CHEBI:15378"/>
        <dbReference type="ChEBI" id="CHEBI:29985"/>
        <dbReference type="ChEBI" id="CHEBI:30616"/>
        <dbReference type="ChEBI" id="CHEBI:35235"/>
        <dbReference type="ChEBI" id="CHEBI:43474"/>
        <dbReference type="ChEBI" id="CHEBI:58173"/>
        <dbReference type="ChEBI" id="CHEBI:456216"/>
        <dbReference type="EC" id="6.3.2.2"/>
    </reaction>
</comment>
<dbReference type="GO" id="GO:0006750">
    <property type="term" value="P:glutathione biosynthetic process"/>
    <property type="evidence" value="ECO:0007669"/>
    <property type="project" value="UniProtKB-UniRule"/>
</dbReference>
<dbReference type="InterPro" id="IPR006336">
    <property type="entry name" value="GCS2"/>
</dbReference>
<dbReference type="EC" id="6.3.2.2" evidence="4"/>
<dbReference type="PIRSF" id="PIRSF017901">
    <property type="entry name" value="GCL"/>
    <property type="match status" value="1"/>
</dbReference>
<protein>
    <recommendedName>
        <fullName evidence="4">Glutamate--cysteine ligase</fullName>
        <ecNumber evidence="4">6.3.2.2</ecNumber>
    </recommendedName>
</protein>
<reference evidence="5 6" key="1">
    <citation type="submission" date="2016-11" db="EMBL/GenBank/DDBJ databases">
        <authorList>
            <person name="Jaros S."/>
            <person name="Januszkiewicz K."/>
            <person name="Wedrychowicz H."/>
        </authorList>
    </citation>
    <scope>NUCLEOTIDE SEQUENCE [LARGE SCALE GENOMIC DNA]</scope>
    <source>
        <strain evidence="5 6">DSM 5091</strain>
    </source>
</reference>
<dbReference type="PANTHER" id="PTHR34378">
    <property type="entry name" value="GLUTAMATE--CYSTEINE LIGASE, CHLOROPLASTIC"/>
    <property type="match status" value="1"/>
</dbReference>
<comment type="similarity">
    <text evidence="4">Belongs to the glutamate--cysteine ligase type 2 family. EgtA subfamily.</text>
</comment>
<dbReference type="InterPro" id="IPR014746">
    <property type="entry name" value="Gln_synth/guanido_kin_cat_dom"/>
</dbReference>
<evidence type="ECO:0000256" key="1">
    <source>
        <dbReference type="ARBA" id="ARBA00022598"/>
    </source>
</evidence>
<evidence type="ECO:0000313" key="6">
    <source>
        <dbReference type="Proteomes" id="UP000184171"/>
    </source>
</evidence>
<dbReference type="SUPFAM" id="SSF55931">
    <property type="entry name" value="Glutamine synthetase/guanido kinase"/>
    <property type="match status" value="1"/>
</dbReference>
<dbReference type="GO" id="GO:0004357">
    <property type="term" value="F:glutamate-cysteine ligase activity"/>
    <property type="evidence" value="ECO:0007669"/>
    <property type="project" value="UniProtKB-UniRule"/>
</dbReference>
<organism evidence="5 6">
    <name type="scientific">Malonomonas rubra DSM 5091</name>
    <dbReference type="NCBI Taxonomy" id="1122189"/>
    <lineage>
        <taxon>Bacteria</taxon>
        <taxon>Pseudomonadati</taxon>
        <taxon>Thermodesulfobacteriota</taxon>
        <taxon>Desulfuromonadia</taxon>
        <taxon>Desulfuromonadales</taxon>
        <taxon>Geopsychrobacteraceae</taxon>
        <taxon>Malonomonas</taxon>
    </lineage>
</organism>
<dbReference type="OrthoDB" id="9780152at2"/>
<comment type="function">
    <text evidence="4">Catalyzes the synthesis of gamma-glutamylcysteine (gamma-GC).</text>
</comment>
<dbReference type="RefSeq" id="WP_072909484.1">
    <property type="nucleotide sequence ID" value="NZ_FQZT01000012.1"/>
</dbReference>
<dbReference type="GO" id="GO:0005524">
    <property type="term" value="F:ATP binding"/>
    <property type="evidence" value="ECO:0007669"/>
    <property type="project" value="UniProtKB-UniRule"/>
</dbReference>
<gene>
    <name evidence="5" type="ORF">SAMN02745165_02927</name>
</gene>
<evidence type="ECO:0000256" key="2">
    <source>
        <dbReference type="ARBA" id="ARBA00022741"/>
    </source>
</evidence>
<dbReference type="Pfam" id="PF04107">
    <property type="entry name" value="GCS2"/>
    <property type="match status" value="1"/>
</dbReference>
<dbReference type="AlphaFoldDB" id="A0A1M6L9Q6"/>
<dbReference type="Proteomes" id="UP000184171">
    <property type="component" value="Unassembled WGS sequence"/>
</dbReference>
<sequence length="455" mass="51691">MLPFASDKHAQLIDAPQQLKEFLLRGARPRKDWGVGLESEKLVVDRQTGEVASYERIRDLLARLEGVGGWEGSYEGEHLLGLQGKRSSITLEPGGQLELSGRFCCDIHCSWRDLSRYRQLVMETGRELDLMFLGLGVQPFTPLEKIDWLPKARYDVMGPYMLKAGSMGQRMMKQTAGTQVNLDYSDEADCLRKLRAVQWLAPVCYALFANSPVMEDNPTGFLSTRGHIWSHTDADRCGLILQLFAPDAGFDSYIEYALNVPMYFIQRDNRYINLTNQRLTFGHYLETGWQECKATLADWDLHLSTLFPEVRLRPQIEIRSADSLPPAYTASVAAFYKGLLYCDDALTRIESLFNCLSEEDFLQLYRDSWKLGLKATSSQGSLQEIAAELLPLASTSLRRQFEAGCTGADESSFLYPLKELVESGETLAEQLLARWRGSREEKLKVLFDRCDFSHR</sequence>
<proteinExistence type="inferred from homology"/>
<dbReference type="PANTHER" id="PTHR34378:SF1">
    <property type="entry name" value="GLUTAMATE--CYSTEINE LIGASE, CHLOROPLASTIC"/>
    <property type="match status" value="1"/>
</dbReference>
<evidence type="ECO:0000313" key="5">
    <source>
        <dbReference type="EMBL" id="SHJ67940.1"/>
    </source>
</evidence>
<accession>A0A1M6L9Q6</accession>
<keyword evidence="3 4" id="KW-0067">ATP-binding</keyword>
<dbReference type="EMBL" id="FQZT01000012">
    <property type="protein sequence ID" value="SHJ67940.1"/>
    <property type="molecule type" value="Genomic_DNA"/>
</dbReference>
<dbReference type="STRING" id="1122189.SAMN02745165_02927"/>
<keyword evidence="6" id="KW-1185">Reference proteome</keyword>
<keyword evidence="2 4" id="KW-0547">Nucleotide-binding</keyword>
<evidence type="ECO:0000256" key="3">
    <source>
        <dbReference type="ARBA" id="ARBA00022840"/>
    </source>
</evidence>
<dbReference type="Gene3D" id="3.30.590.20">
    <property type="match status" value="1"/>
</dbReference>
<name>A0A1M6L9Q6_MALRU</name>
<keyword evidence="1 4" id="KW-0436">Ligase</keyword>
<dbReference type="InterPro" id="IPR035434">
    <property type="entry name" value="GCL_bact_plant"/>
</dbReference>
<evidence type="ECO:0000256" key="4">
    <source>
        <dbReference type="PIRNR" id="PIRNR017901"/>
    </source>
</evidence>